<proteinExistence type="predicted"/>
<dbReference type="EMBL" id="CAJVQC010071990">
    <property type="protein sequence ID" value="CAG8811084.1"/>
    <property type="molecule type" value="Genomic_DNA"/>
</dbReference>
<feature type="non-terminal residue" evidence="1">
    <location>
        <position position="1"/>
    </location>
</feature>
<comment type="caution">
    <text evidence="1">The sequence shown here is derived from an EMBL/GenBank/DDBJ whole genome shotgun (WGS) entry which is preliminary data.</text>
</comment>
<organism evidence="1 2">
    <name type="scientific">Racocetra persica</name>
    <dbReference type="NCBI Taxonomy" id="160502"/>
    <lineage>
        <taxon>Eukaryota</taxon>
        <taxon>Fungi</taxon>
        <taxon>Fungi incertae sedis</taxon>
        <taxon>Mucoromycota</taxon>
        <taxon>Glomeromycotina</taxon>
        <taxon>Glomeromycetes</taxon>
        <taxon>Diversisporales</taxon>
        <taxon>Gigasporaceae</taxon>
        <taxon>Racocetra</taxon>
    </lineage>
</organism>
<protein>
    <submittedName>
        <fullName evidence="1">35152_t:CDS:1</fullName>
    </submittedName>
</protein>
<evidence type="ECO:0000313" key="2">
    <source>
        <dbReference type="Proteomes" id="UP000789920"/>
    </source>
</evidence>
<sequence>ANSALIELLPEQRVKLCEIIKKYPLNNIFNTDETGLYFCIAPHQMLASQLQSSCKK</sequence>
<accession>A0ACA9RWI4</accession>
<reference evidence="1" key="1">
    <citation type="submission" date="2021-06" db="EMBL/GenBank/DDBJ databases">
        <authorList>
            <person name="Kallberg Y."/>
            <person name="Tangrot J."/>
            <person name="Rosling A."/>
        </authorList>
    </citation>
    <scope>NUCLEOTIDE SEQUENCE</scope>
    <source>
        <strain evidence="1">MA461A</strain>
    </source>
</reference>
<dbReference type="Proteomes" id="UP000789920">
    <property type="component" value="Unassembled WGS sequence"/>
</dbReference>
<gene>
    <name evidence="1" type="ORF">RPERSI_LOCUS23231</name>
</gene>
<name>A0ACA9RWI4_9GLOM</name>
<evidence type="ECO:0000313" key="1">
    <source>
        <dbReference type="EMBL" id="CAG8811084.1"/>
    </source>
</evidence>
<feature type="non-terminal residue" evidence="1">
    <location>
        <position position="56"/>
    </location>
</feature>
<keyword evidence="2" id="KW-1185">Reference proteome</keyword>